<feature type="chain" id="PRO_5047207475" evidence="2">
    <location>
        <begin position="22"/>
        <end position="295"/>
    </location>
</feature>
<name>A0ABQ2MPI4_9ACTN</name>
<reference evidence="4" key="1">
    <citation type="journal article" date="2019" name="Int. J. Syst. Evol. Microbiol.">
        <title>The Global Catalogue of Microorganisms (GCM) 10K type strain sequencing project: providing services to taxonomists for standard genome sequencing and annotation.</title>
        <authorList>
            <consortium name="The Broad Institute Genomics Platform"/>
            <consortium name="The Broad Institute Genome Sequencing Center for Infectious Disease"/>
            <person name="Wu L."/>
            <person name="Ma J."/>
        </authorList>
    </citation>
    <scope>NUCLEOTIDE SEQUENCE [LARGE SCALE GENOMIC DNA]</scope>
    <source>
        <strain evidence="4">CGMCC 4.7178</strain>
    </source>
</reference>
<accession>A0ABQ2MPI4</accession>
<proteinExistence type="predicted"/>
<evidence type="ECO:0000313" key="4">
    <source>
        <dbReference type="Proteomes" id="UP000631535"/>
    </source>
</evidence>
<dbReference type="PROSITE" id="PS51257">
    <property type="entry name" value="PROKAR_LIPOPROTEIN"/>
    <property type="match status" value="1"/>
</dbReference>
<dbReference type="EMBL" id="BMMP01000017">
    <property type="protein sequence ID" value="GGO55519.1"/>
    <property type="molecule type" value="Genomic_DNA"/>
</dbReference>
<gene>
    <name evidence="3" type="ORF">GCM10012287_46980</name>
</gene>
<dbReference type="Gene3D" id="2.50.20.20">
    <property type="match status" value="1"/>
</dbReference>
<feature type="compositionally biased region" description="Polar residues" evidence="1">
    <location>
        <begin position="68"/>
        <end position="80"/>
    </location>
</feature>
<evidence type="ECO:0000256" key="2">
    <source>
        <dbReference type="SAM" id="SignalP"/>
    </source>
</evidence>
<evidence type="ECO:0000256" key="1">
    <source>
        <dbReference type="SAM" id="MobiDB-lite"/>
    </source>
</evidence>
<feature type="compositionally biased region" description="Basic and acidic residues" evidence="1">
    <location>
        <begin position="54"/>
        <end position="67"/>
    </location>
</feature>
<protein>
    <submittedName>
        <fullName evidence="3">Lipoprotein</fullName>
    </submittedName>
</protein>
<evidence type="ECO:0000313" key="3">
    <source>
        <dbReference type="EMBL" id="GGO55519.1"/>
    </source>
</evidence>
<keyword evidence="2" id="KW-0732">Signal</keyword>
<keyword evidence="3" id="KW-0449">Lipoprotein</keyword>
<feature type="region of interest" description="Disordered" evidence="1">
    <location>
        <begin position="20"/>
        <end position="94"/>
    </location>
</feature>
<sequence length="295" mass="31352">MRQARIAAAAASVALMAGLTACGGSDNAGGGGSDKDGLSPAQAVLAELRQASKNTDEQDSAKVESEQTQHTPQGEMSTKSEGALDWSGGGTTAEMTVTQQGAAAKKLPTSGKPMPAKYTEDAMYLNMGDDFASTAGKGKHWLKYDYDKLAEQAGPSGALIKDQMQNNNPARSVELLLASGKVKKIGTEKVKGQETDHYRGTLKVDELARMQSKKLTEKELDQLSDQLKEQGFKTQTVDLWIDGDDLLVKKQETAKGTNGDLDSTAYYSDYGTDVNVEPPAASDTLSFEDVLGSQS</sequence>
<keyword evidence="4" id="KW-1185">Reference proteome</keyword>
<dbReference type="InterPro" id="IPR029046">
    <property type="entry name" value="LolA/LolB/LppX"/>
</dbReference>
<feature type="signal peptide" evidence="2">
    <location>
        <begin position="1"/>
        <end position="21"/>
    </location>
</feature>
<organism evidence="3 4">
    <name type="scientific">Streptomyces daqingensis</name>
    <dbReference type="NCBI Taxonomy" id="1472640"/>
    <lineage>
        <taxon>Bacteria</taxon>
        <taxon>Bacillati</taxon>
        <taxon>Actinomycetota</taxon>
        <taxon>Actinomycetes</taxon>
        <taxon>Kitasatosporales</taxon>
        <taxon>Streptomycetaceae</taxon>
        <taxon>Streptomyces</taxon>
    </lineage>
</organism>
<dbReference type="SUPFAM" id="SSF89392">
    <property type="entry name" value="Prokaryotic lipoproteins and lipoprotein localization factors"/>
    <property type="match status" value="1"/>
</dbReference>
<comment type="caution">
    <text evidence="3">The sequence shown here is derived from an EMBL/GenBank/DDBJ whole genome shotgun (WGS) entry which is preliminary data.</text>
</comment>
<dbReference type="Proteomes" id="UP000631535">
    <property type="component" value="Unassembled WGS sequence"/>
</dbReference>